<dbReference type="AlphaFoldDB" id="A0A9X2B6N2"/>
<name>A0A9X2B6N2_9GAMM</name>
<evidence type="ECO:0000256" key="1">
    <source>
        <dbReference type="SAM" id="MobiDB-lite"/>
    </source>
</evidence>
<evidence type="ECO:0000313" key="4">
    <source>
        <dbReference type="Proteomes" id="UP001139701"/>
    </source>
</evidence>
<feature type="transmembrane region" description="Helical" evidence="2">
    <location>
        <begin position="24"/>
        <end position="45"/>
    </location>
</feature>
<keyword evidence="4" id="KW-1185">Reference proteome</keyword>
<proteinExistence type="predicted"/>
<keyword evidence="2" id="KW-0472">Membrane</keyword>
<dbReference type="RefSeq" id="WP_241570976.1">
    <property type="nucleotide sequence ID" value="NZ_JAKUML010000006.1"/>
</dbReference>
<reference evidence="3" key="1">
    <citation type="submission" date="2022-02" db="EMBL/GenBank/DDBJ databases">
        <title>Acinetobacter A3.8 sp. nov., isolated from Sediment (Zhairuo Island).</title>
        <authorList>
            <person name="Zheng K."/>
        </authorList>
    </citation>
    <scope>NUCLEOTIDE SEQUENCE</scope>
    <source>
        <strain evidence="3">A3.8</strain>
    </source>
</reference>
<evidence type="ECO:0000313" key="3">
    <source>
        <dbReference type="EMBL" id="MCJ8146287.1"/>
    </source>
</evidence>
<gene>
    <name evidence="3" type="ORF">MKI79_05140</name>
</gene>
<organism evidence="3 4">
    <name type="scientific">Acinetobacter sedimenti</name>
    <dbReference type="NCBI Taxonomy" id="2919922"/>
    <lineage>
        <taxon>Bacteria</taxon>
        <taxon>Pseudomonadati</taxon>
        <taxon>Pseudomonadota</taxon>
        <taxon>Gammaproteobacteria</taxon>
        <taxon>Moraxellales</taxon>
        <taxon>Moraxellaceae</taxon>
        <taxon>Acinetobacter</taxon>
    </lineage>
</organism>
<evidence type="ECO:0000256" key="2">
    <source>
        <dbReference type="SAM" id="Phobius"/>
    </source>
</evidence>
<keyword evidence="2" id="KW-1133">Transmembrane helix</keyword>
<comment type="caution">
    <text evidence="3">The sequence shown here is derived from an EMBL/GenBank/DDBJ whole genome shotgun (WGS) entry which is preliminary data.</text>
</comment>
<sequence length="80" mass="8659">MPSQHPSSNPDNMSTSEKKKRTKFITIAIVGFLILVIVGMSIGFISDQDEPPAEEAKDQTTVQKQAPEPVIVDSNSGDSE</sequence>
<keyword evidence="2" id="KW-0812">Transmembrane</keyword>
<feature type="region of interest" description="Disordered" evidence="1">
    <location>
        <begin position="48"/>
        <end position="80"/>
    </location>
</feature>
<dbReference type="Proteomes" id="UP001139701">
    <property type="component" value="Unassembled WGS sequence"/>
</dbReference>
<accession>A0A9X2B6N2</accession>
<protein>
    <submittedName>
        <fullName evidence="3">Uncharacterized protein</fullName>
    </submittedName>
</protein>
<dbReference type="EMBL" id="JAKUML010000006">
    <property type="protein sequence ID" value="MCJ8146287.1"/>
    <property type="molecule type" value="Genomic_DNA"/>
</dbReference>